<keyword evidence="5" id="KW-0539">Nucleus</keyword>
<keyword evidence="4" id="KW-0804">Transcription</keyword>
<reference evidence="8 9" key="1">
    <citation type="journal article" date="2011" name="Proc. Natl. Acad. Sci. U.S.A.">
        <title>Evolutionary erosion of yeast sex chromosomes by mating-type switching accidents.</title>
        <authorList>
            <person name="Gordon J.L."/>
            <person name="Armisen D."/>
            <person name="Proux-Wera E."/>
            <person name="Oheigeartaigh S.S."/>
            <person name="Byrne K.P."/>
            <person name="Wolfe K.H."/>
        </authorList>
    </citation>
    <scope>NUCLEOTIDE SEQUENCE [LARGE SCALE GENOMIC DNA]</scope>
    <source>
        <strain evidence="9">ATCC 24235 / CBS 4417 / NBRC 1672 / NRRL Y-8282 / UCD 70-5</strain>
    </source>
</reference>
<proteinExistence type="predicted"/>
<dbReference type="OMA" id="KPCIRCL"/>
<evidence type="ECO:0000259" key="7">
    <source>
        <dbReference type="PROSITE" id="PS00463"/>
    </source>
</evidence>
<evidence type="ECO:0000313" key="8">
    <source>
        <dbReference type="EMBL" id="CCE61712.1"/>
    </source>
</evidence>
<dbReference type="GO" id="GO:0000976">
    <property type="term" value="F:transcription cis-regulatory region binding"/>
    <property type="evidence" value="ECO:0007669"/>
    <property type="project" value="TreeGrafter"/>
</dbReference>
<keyword evidence="3" id="KW-0238">DNA-binding</keyword>
<sequence length="945" mass="108401">MVVFNTGLTNISGVDSDDVRLLKPTAIDPDLWQKRKRNTVACITCHSSKQKCVPSDLNNIFWKPCIRCLKSKRQCTFDLSKRTRNRRTPKSSSHSSPSSQSISSVKRQKIDNDIDFIKPEEPNITYSNNSQYLNNSNISGGKFTDSNNISIASNNTGKPLKLGHFTPSSLPTQANNLNQQYSPNETIPNNNIQSYQASSQNPNSEGTRMLPDTSTILSSVTPPVSSLWPNITKSISLDNIHSMDSRLSKNQQYNNHNTNTAYNINNNYKSRLPIPNFYSNGNIYSTPASCSKHNSEYYDNDLPSIVDNSINTGVNIIQSVNSLPETQNEISKALVHSDLSNIMTDSSASQFKKKLKSLLIKQKGKVHNLYDVLNVLAVKWSDTLVKSSYADRVTDPISLNLLTYEEADRRLNLYRDVIDRDCRLPFVKISKDTTVDKLRTEKPIFFTTIICIVSILMKQDETTEETIFNLNSFTLHLIKNEIFQHNRKSIELLESLLTLCLWYNFPEWSNNTHYHLFNYISCSLTKELGPTSRNRSFAMFPEESNHFNRFKKVSPLEAYENGYKIQIINYISATNIALFLRQRSHIQWSSTLENACDKIINYKNSNEPSHNFTDDEMWVVFLKLNHLLEKIQTYLHEPFDTHEERDDPEYSERHINNLCTRYKKQLDIIFVQIPDDRHRILSFYFSVESFLHQFIVRRFLILNGNFKELPSNITTSFVRCCECCILALKEFLKLTPRLVASLPLFHMSRIIYTVGMLLLRCRYSSIAIPVLNKYITQTDGVVDLVNQVSDLLEKTSKIYVYNTFILKFQYVIALFVQTYASRVLEDKKILKHKKTNGQKAASKNVNNKKHDSSSSTFKHNHNQELFTNTQNIPNVMQNIPAHTTSSFGNNLGLKHNKTTPLTETEDSPSTSVGNLTEYLSDMDSLALGFNHLNDEFWSDIFSGYT</sequence>
<dbReference type="PANTHER" id="PTHR31845:SF10">
    <property type="entry name" value="ZN(II)2CYS6 TRANSCRIPTION FACTOR (EUROFUNG)"/>
    <property type="match status" value="1"/>
</dbReference>
<organism evidence="8 9">
    <name type="scientific">Tetrapisispora phaffii (strain ATCC 24235 / CBS 4417 / NBRC 1672 / NRRL Y-8282 / UCD 70-5)</name>
    <name type="common">Yeast</name>
    <name type="synonym">Fabospora phaffii</name>
    <dbReference type="NCBI Taxonomy" id="1071381"/>
    <lineage>
        <taxon>Eukaryota</taxon>
        <taxon>Fungi</taxon>
        <taxon>Dikarya</taxon>
        <taxon>Ascomycota</taxon>
        <taxon>Saccharomycotina</taxon>
        <taxon>Saccharomycetes</taxon>
        <taxon>Saccharomycetales</taxon>
        <taxon>Saccharomycetaceae</taxon>
        <taxon>Tetrapisispora</taxon>
    </lineage>
</organism>
<protein>
    <recommendedName>
        <fullName evidence="7">Zn(2)-C6 fungal-type domain-containing protein</fullName>
    </recommendedName>
</protein>
<dbReference type="EMBL" id="HE612857">
    <property type="protein sequence ID" value="CCE61712.1"/>
    <property type="molecule type" value="Genomic_DNA"/>
</dbReference>
<evidence type="ECO:0000256" key="1">
    <source>
        <dbReference type="ARBA" id="ARBA00004123"/>
    </source>
</evidence>
<dbReference type="SUPFAM" id="SSF57701">
    <property type="entry name" value="Zn2/Cys6 DNA-binding domain"/>
    <property type="match status" value="1"/>
</dbReference>
<name>G8BQB5_TETPH</name>
<dbReference type="RefSeq" id="XP_003684146.1">
    <property type="nucleotide sequence ID" value="XM_003684098.1"/>
</dbReference>
<accession>G8BQB5</accession>
<dbReference type="PANTHER" id="PTHR31845">
    <property type="entry name" value="FINGER DOMAIN PROTEIN, PUTATIVE-RELATED"/>
    <property type="match status" value="1"/>
</dbReference>
<evidence type="ECO:0000256" key="5">
    <source>
        <dbReference type="ARBA" id="ARBA00023242"/>
    </source>
</evidence>
<feature type="region of interest" description="Disordered" evidence="6">
    <location>
        <begin position="835"/>
        <end position="859"/>
    </location>
</feature>
<dbReference type="SMART" id="SM00066">
    <property type="entry name" value="GAL4"/>
    <property type="match status" value="1"/>
</dbReference>
<comment type="subcellular location">
    <subcellularLocation>
        <location evidence="1">Nucleus</location>
    </subcellularLocation>
</comment>
<dbReference type="GO" id="GO:0005634">
    <property type="term" value="C:nucleus"/>
    <property type="evidence" value="ECO:0007669"/>
    <property type="project" value="UniProtKB-SubCell"/>
</dbReference>
<gene>
    <name evidence="8" type="primary">TPHA0B00410</name>
    <name evidence="8" type="ordered locus">TPHA_0B00410</name>
</gene>
<feature type="compositionally biased region" description="Low complexity" evidence="6">
    <location>
        <begin position="91"/>
        <end position="104"/>
    </location>
</feature>
<dbReference type="InterPro" id="IPR051089">
    <property type="entry name" value="prtT"/>
</dbReference>
<feature type="compositionally biased region" description="Polar residues" evidence="6">
    <location>
        <begin position="898"/>
        <end position="913"/>
    </location>
</feature>
<feature type="domain" description="Zn(2)-C6 fungal-type" evidence="7">
    <location>
        <begin position="41"/>
        <end position="75"/>
    </location>
</feature>
<dbReference type="OrthoDB" id="4454541at2759"/>
<dbReference type="GO" id="GO:0008270">
    <property type="term" value="F:zinc ion binding"/>
    <property type="evidence" value="ECO:0007669"/>
    <property type="project" value="InterPro"/>
</dbReference>
<feature type="region of interest" description="Disordered" evidence="6">
    <location>
        <begin position="180"/>
        <end position="207"/>
    </location>
</feature>
<keyword evidence="2" id="KW-0805">Transcription regulation</keyword>
<dbReference type="HOGENOM" id="CLU_004837_0_0_1"/>
<evidence type="ECO:0000313" key="9">
    <source>
        <dbReference type="Proteomes" id="UP000005666"/>
    </source>
</evidence>
<evidence type="ECO:0000256" key="3">
    <source>
        <dbReference type="ARBA" id="ARBA00023125"/>
    </source>
</evidence>
<feature type="region of interest" description="Disordered" evidence="6">
    <location>
        <begin position="885"/>
        <end position="913"/>
    </location>
</feature>
<dbReference type="Proteomes" id="UP000005666">
    <property type="component" value="Chromosome 2"/>
</dbReference>
<keyword evidence="9" id="KW-1185">Reference proteome</keyword>
<evidence type="ECO:0000256" key="6">
    <source>
        <dbReference type="SAM" id="MobiDB-lite"/>
    </source>
</evidence>
<dbReference type="GeneID" id="11534947"/>
<dbReference type="InterPro" id="IPR001138">
    <property type="entry name" value="Zn2Cys6_DnaBD"/>
</dbReference>
<dbReference type="KEGG" id="tpf:TPHA_0B00410"/>
<dbReference type="CDD" id="cd00067">
    <property type="entry name" value="GAL4"/>
    <property type="match status" value="1"/>
</dbReference>
<dbReference type="eggNOG" id="ENOG502QRSG">
    <property type="taxonomic scope" value="Eukaryota"/>
</dbReference>
<dbReference type="PROSITE" id="PS00463">
    <property type="entry name" value="ZN2_CY6_FUNGAL_1"/>
    <property type="match status" value="1"/>
</dbReference>
<evidence type="ECO:0000256" key="2">
    <source>
        <dbReference type="ARBA" id="ARBA00023015"/>
    </source>
</evidence>
<dbReference type="Gene3D" id="4.10.240.10">
    <property type="entry name" value="Zn(2)-C6 fungal-type DNA-binding domain"/>
    <property type="match status" value="1"/>
</dbReference>
<dbReference type="AlphaFoldDB" id="G8BQB5"/>
<feature type="region of interest" description="Disordered" evidence="6">
    <location>
        <begin position="80"/>
        <end position="109"/>
    </location>
</feature>
<evidence type="ECO:0000256" key="4">
    <source>
        <dbReference type="ARBA" id="ARBA00023163"/>
    </source>
</evidence>
<dbReference type="GO" id="GO:0000981">
    <property type="term" value="F:DNA-binding transcription factor activity, RNA polymerase II-specific"/>
    <property type="evidence" value="ECO:0007669"/>
    <property type="project" value="InterPro"/>
</dbReference>
<dbReference type="InterPro" id="IPR036864">
    <property type="entry name" value="Zn2-C6_fun-type_DNA-bd_sf"/>
</dbReference>